<dbReference type="EMBL" id="JBDFQZ010000004">
    <property type="protein sequence ID" value="KAK9733539.1"/>
    <property type="molecule type" value="Genomic_DNA"/>
</dbReference>
<dbReference type="GO" id="GO:0052381">
    <property type="term" value="F:tRNA dimethylallyltransferase activity"/>
    <property type="evidence" value="ECO:0007669"/>
    <property type="project" value="TreeGrafter"/>
</dbReference>
<name>A0AAW1LIC4_SAPOF</name>
<dbReference type="SUPFAM" id="SSF52540">
    <property type="entry name" value="P-loop containing nucleoside triphosphate hydrolases"/>
    <property type="match status" value="1"/>
</dbReference>
<evidence type="ECO:0000313" key="11">
    <source>
        <dbReference type="EMBL" id="KAK9733540.1"/>
    </source>
</evidence>
<dbReference type="Gene3D" id="3.40.50.300">
    <property type="entry name" value="P-loop containing nucleotide triphosphate hydrolases"/>
    <property type="match status" value="1"/>
</dbReference>
<dbReference type="Gene3D" id="1.10.287.890">
    <property type="entry name" value="Crystal structure of tRNA isopentenylpyrophosphate transferase (bh2366) domain"/>
    <property type="match status" value="1"/>
</dbReference>
<dbReference type="InterPro" id="IPR039657">
    <property type="entry name" value="Dimethylallyltransferase"/>
</dbReference>
<reference evidence="11 12" key="1">
    <citation type="submission" date="2024-03" db="EMBL/GenBank/DDBJ databases">
        <title>WGS assembly of Saponaria officinalis var. Norfolk2.</title>
        <authorList>
            <person name="Jenkins J."/>
            <person name="Shu S."/>
            <person name="Grimwood J."/>
            <person name="Barry K."/>
            <person name="Goodstein D."/>
            <person name="Schmutz J."/>
            <person name="Leebens-Mack J."/>
            <person name="Osbourn A."/>
        </authorList>
    </citation>
    <scope>NUCLEOTIDE SEQUENCE [LARGE SCALE GENOMIC DNA]</scope>
    <source>
        <strain evidence="12">cv. Norfolk2</strain>
        <strain evidence="11">JIC</strain>
        <tissue evidence="11">Leaf</tissue>
    </source>
</reference>
<protein>
    <recommendedName>
        <fullName evidence="10">adenylate dimethylallyltransferase (ADP/ATP-dependent)</fullName>
        <ecNumber evidence="10">2.5.1.112</ecNumber>
    </recommendedName>
</protein>
<dbReference type="EMBL" id="JBDFQZ010000004">
    <property type="protein sequence ID" value="KAK9733540.1"/>
    <property type="molecule type" value="Genomic_DNA"/>
</dbReference>
<dbReference type="GO" id="GO:0005739">
    <property type="term" value="C:mitochondrion"/>
    <property type="evidence" value="ECO:0007669"/>
    <property type="project" value="TreeGrafter"/>
</dbReference>
<dbReference type="GO" id="GO:0052622">
    <property type="term" value="F:ATP/ADP dimethylallyltransferase activity"/>
    <property type="evidence" value="ECO:0007669"/>
    <property type="project" value="UniProtKB-EC"/>
</dbReference>
<evidence type="ECO:0000256" key="4">
    <source>
        <dbReference type="ARBA" id="ARBA00022741"/>
    </source>
</evidence>
<comment type="similarity">
    <text evidence="1">Belongs to the IPP transferase family.</text>
</comment>
<evidence type="ECO:0000256" key="8">
    <source>
        <dbReference type="ARBA" id="ARBA00052386"/>
    </source>
</evidence>
<keyword evidence="3" id="KW-0203">Cytokinin biosynthesis</keyword>
<evidence type="ECO:0000256" key="2">
    <source>
        <dbReference type="ARBA" id="ARBA00022679"/>
    </source>
</evidence>
<evidence type="ECO:0000256" key="9">
    <source>
        <dbReference type="ARBA" id="ARBA00055191"/>
    </source>
</evidence>
<keyword evidence="4" id="KW-0547">Nucleotide-binding</keyword>
<comment type="caution">
    <text evidence="11">The sequence shown here is derived from an EMBL/GenBank/DDBJ whole genome shotgun (WGS) entry which is preliminary data.</text>
</comment>
<dbReference type="GO" id="GO:0006400">
    <property type="term" value="P:tRNA modification"/>
    <property type="evidence" value="ECO:0007669"/>
    <property type="project" value="TreeGrafter"/>
</dbReference>
<organism evidence="11 12">
    <name type="scientific">Saponaria officinalis</name>
    <name type="common">Common soapwort</name>
    <name type="synonym">Lychnis saponaria</name>
    <dbReference type="NCBI Taxonomy" id="3572"/>
    <lineage>
        <taxon>Eukaryota</taxon>
        <taxon>Viridiplantae</taxon>
        <taxon>Streptophyta</taxon>
        <taxon>Embryophyta</taxon>
        <taxon>Tracheophyta</taxon>
        <taxon>Spermatophyta</taxon>
        <taxon>Magnoliopsida</taxon>
        <taxon>eudicotyledons</taxon>
        <taxon>Gunneridae</taxon>
        <taxon>Pentapetalae</taxon>
        <taxon>Caryophyllales</taxon>
        <taxon>Caryophyllaceae</taxon>
        <taxon>Caryophylleae</taxon>
        <taxon>Saponaria</taxon>
    </lineage>
</organism>
<dbReference type="PANTHER" id="PTHR11088">
    <property type="entry name" value="TRNA DIMETHYLALLYLTRANSFERASE"/>
    <property type="match status" value="1"/>
</dbReference>
<dbReference type="FunFam" id="1.10.287.890:FF:000002">
    <property type="entry name" value="Adenylate isopentenyltransferase 5, chloroplastic"/>
    <property type="match status" value="1"/>
</dbReference>
<accession>A0AAW1LIC4</accession>
<sequence length="336" mass="38543">MRTPMQMWKQAEQLLKIPSKPYLNMEVFNTAWRRPRNKVVFILGATGTGKSRLSIDLATRFSAEIINSDKIQAYKGLDIVTNKVTLEEQCGIPHHLLGILQSNTIDFTIRDFCVMATRAVESIIQKDKIPIIVGGSNTYIESLVTDPSLGFNLKYDCCFLWVDVSVTVLRDFVSRRVDKMVESGLIEEVRGIFDPDNTDYTKGIHRAIGVPELDRYFRDESFLDELGRVKEVQNAIKAIKDNTCVLADRQLEKINRFKHVKRWDLNRLDATEVFRKMGNKIEADNAWEKLITRPSYKIVNKFLRSHDNNFESNLCAKVLKRSTIASNQAMMTTSNI</sequence>
<evidence type="ECO:0000256" key="1">
    <source>
        <dbReference type="ARBA" id="ARBA00005842"/>
    </source>
</evidence>
<dbReference type="GO" id="GO:0005524">
    <property type="term" value="F:ATP binding"/>
    <property type="evidence" value="ECO:0007669"/>
    <property type="project" value="UniProtKB-KW"/>
</dbReference>
<keyword evidence="2" id="KW-0808">Transferase</keyword>
<keyword evidence="5" id="KW-0067">ATP-binding</keyword>
<evidence type="ECO:0000256" key="10">
    <source>
        <dbReference type="ARBA" id="ARBA00066838"/>
    </source>
</evidence>
<dbReference type="PANTHER" id="PTHR11088:SF91">
    <property type="entry name" value="ADENYLATE ISOPENTENYLTRANSFERASE 3, CHLOROPLASTIC"/>
    <property type="match status" value="1"/>
</dbReference>
<dbReference type="Pfam" id="PF01715">
    <property type="entry name" value="IPPT"/>
    <property type="match status" value="2"/>
</dbReference>
<keyword evidence="6" id="KW-0809">Transit peptide</keyword>
<comment type="catalytic activity">
    <reaction evidence="8">
        <text>dimethylallyl diphosphate + ADP = N(6)-(dimethylallyl)adenosine 5'-diphosphate + diphosphate</text>
        <dbReference type="Rhea" id="RHEA:36327"/>
        <dbReference type="ChEBI" id="CHEBI:33019"/>
        <dbReference type="ChEBI" id="CHEBI:57623"/>
        <dbReference type="ChEBI" id="CHEBI:73533"/>
        <dbReference type="ChEBI" id="CHEBI:456216"/>
        <dbReference type="EC" id="2.5.1.112"/>
    </reaction>
</comment>
<evidence type="ECO:0000256" key="5">
    <source>
        <dbReference type="ARBA" id="ARBA00022840"/>
    </source>
</evidence>
<dbReference type="InterPro" id="IPR027417">
    <property type="entry name" value="P-loop_NTPase"/>
</dbReference>
<dbReference type="GO" id="GO:0009691">
    <property type="term" value="P:cytokinin biosynthetic process"/>
    <property type="evidence" value="ECO:0007669"/>
    <property type="project" value="UniProtKB-KW"/>
</dbReference>
<proteinExistence type="inferred from homology"/>
<evidence type="ECO:0000256" key="7">
    <source>
        <dbReference type="ARBA" id="ARBA00051744"/>
    </source>
</evidence>
<keyword evidence="12" id="KW-1185">Reference proteome</keyword>
<evidence type="ECO:0000313" key="12">
    <source>
        <dbReference type="Proteomes" id="UP001443914"/>
    </source>
</evidence>
<evidence type="ECO:0000256" key="3">
    <source>
        <dbReference type="ARBA" id="ARBA00022712"/>
    </source>
</evidence>
<evidence type="ECO:0000256" key="6">
    <source>
        <dbReference type="ARBA" id="ARBA00022946"/>
    </source>
</evidence>
<dbReference type="Proteomes" id="UP001443914">
    <property type="component" value="Unassembled WGS sequence"/>
</dbReference>
<gene>
    <name evidence="11" type="ORF">RND81_04G074000</name>
</gene>
<dbReference type="AlphaFoldDB" id="A0AAW1LIC4"/>
<comment type="function">
    <text evidence="9">Involved in cytokinin biosynthesis. Catalyzes the transfer of an isopentenyl group from dimethylallyl diphosphate (DMAPP) to ATP and ADP.</text>
</comment>
<comment type="catalytic activity">
    <reaction evidence="7">
        <text>dimethylallyl diphosphate + ATP = N(6)-(dimethylallyl)adenosine 5'-triphosphate + diphosphate</text>
        <dbReference type="Rhea" id="RHEA:36331"/>
        <dbReference type="ChEBI" id="CHEBI:30616"/>
        <dbReference type="ChEBI" id="CHEBI:33019"/>
        <dbReference type="ChEBI" id="CHEBI:57623"/>
        <dbReference type="ChEBI" id="CHEBI:73532"/>
        <dbReference type="EC" id="2.5.1.112"/>
    </reaction>
</comment>
<dbReference type="GO" id="GO:0009824">
    <property type="term" value="F:AMP dimethylallyltransferase activity"/>
    <property type="evidence" value="ECO:0007669"/>
    <property type="project" value="UniProtKB-ARBA"/>
</dbReference>
<dbReference type="EC" id="2.5.1.112" evidence="10"/>